<evidence type="ECO:0000256" key="1">
    <source>
        <dbReference type="PROSITE-ProRule" id="PRU00703"/>
    </source>
</evidence>
<feature type="non-terminal residue" evidence="3">
    <location>
        <position position="1"/>
    </location>
</feature>
<organism evidence="3 4">
    <name type="scientific">Aduncisulcus paluster</name>
    <dbReference type="NCBI Taxonomy" id="2918883"/>
    <lineage>
        <taxon>Eukaryota</taxon>
        <taxon>Metamonada</taxon>
        <taxon>Carpediemonas-like organisms</taxon>
        <taxon>Aduncisulcus</taxon>
    </lineage>
</organism>
<keyword evidence="1" id="KW-0129">CBS domain</keyword>
<dbReference type="EMBL" id="BQXS01005801">
    <property type="protein sequence ID" value="GKT14897.1"/>
    <property type="molecule type" value="Genomic_DNA"/>
</dbReference>
<dbReference type="PROSITE" id="PS51371">
    <property type="entry name" value="CBS"/>
    <property type="match status" value="1"/>
</dbReference>
<dbReference type="Pfam" id="PF00571">
    <property type="entry name" value="CBS"/>
    <property type="match status" value="1"/>
</dbReference>
<comment type="caution">
    <text evidence="3">The sequence shown here is derived from an EMBL/GenBank/DDBJ whole genome shotgun (WGS) entry which is preliminary data.</text>
</comment>
<keyword evidence="4" id="KW-1185">Reference proteome</keyword>
<dbReference type="InterPro" id="IPR000644">
    <property type="entry name" value="CBS_dom"/>
</dbReference>
<dbReference type="InterPro" id="IPR046342">
    <property type="entry name" value="CBS_dom_sf"/>
</dbReference>
<accession>A0ABQ5JWH6</accession>
<name>A0ABQ5JWH6_9EUKA</name>
<proteinExistence type="predicted"/>
<feature type="domain" description="CBS" evidence="2">
    <location>
        <begin position="31"/>
        <end position="90"/>
    </location>
</feature>
<reference evidence="3" key="1">
    <citation type="submission" date="2022-03" db="EMBL/GenBank/DDBJ databases">
        <title>Draft genome sequence of Aduncisulcus paluster, a free-living microaerophilic Fornicata.</title>
        <authorList>
            <person name="Yuyama I."/>
            <person name="Kume K."/>
            <person name="Tamura T."/>
            <person name="Inagaki Y."/>
            <person name="Hashimoto T."/>
        </authorList>
    </citation>
    <scope>NUCLEOTIDE SEQUENCE</scope>
    <source>
        <strain evidence="3">NY0171</strain>
    </source>
</reference>
<evidence type="ECO:0000313" key="4">
    <source>
        <dbReference type="Proteomes" id="UP001057375"/>
    </source>
</evidence>
<dbReference type="SUPFAM" id="SSF54631">
    <property type="entry name" value="CBS-domain pair"/>
    <property type="match status" value="1"/>
</dbReference>
<dbReference type="Gene3D" id="3.10.580.10">
    <property type="entry name" value="CBS-domain"/>
    <property type="match status" value="1"/>
</dbReference>
<sequence>EVIAEPTPKALEEFQRIYEKITKPKRALDVVGTNVIRVSKSDTIGKTLEIMNKQGFSQIPVVGHDGFVGMFTAVHLIEVLSNTSKESIDTLLDMRLDEILHHGDSTT</sequence>
<evidence type="ECO:0000259" key="2">
    <source>
        <dbReference type="PROSITE" id="PS51371"/>
    </source>
</evidence>
<protein>
    <recommendedName>
        <fullName evidence="2">CBS domain-containing protein</fullName>
    </recommendedName>
</protein>
<gene>
    <name evidence="3" type="ORF">ADUPG1_004063</name>
</gene>
<dbReference type="Proteomes" id="UP001057375">
    <property type="component" value="Unassembled WGS sequence"/>
</dbReference>
<dbReference type="SMART" id="SM00116">
    <property type="entry name" value="CBS"/>
    <property type="match status" value="1"/>
</dbReference>
<evidence type="ECO:0000313" key="3">
    <source>
        <dbReference type="EMBL" id="GKT14897.1"/>
    </source>
</evidence>